<dbReference type="GO" id="GO:0043484">
    <property type="term" value="P:regulation of RNA splicing"/>
    <property type="evidence" value="ECO:0007669"/>
    <property type="project" value="TreeGrafter"/>
</dbReference>
<dbReference type="PANTHER" id="PTHR45646">
    <property type="entry name" value="SERINE/THREONINE-PROTEIN KINASE DOA-RELATED"/>
    <property type="match status" value="1"/>
</dbReference>
<dbReference type="PANTHER" id="PTHR45646:SF11">
    <property type="entry name" value="SERINE_THREONINE-PROTEIN KINASE DOA"/>
    <property type="match status" value="1"/>
</dbReference>
<evidence type="ECO:0000256" key="3">
    <source>
        <dbReference type="ARBA" id="ARBA00012513"/>
    </source>
</evidence>
<keyword evidence="7" id="KW-0808">Transferase</keyword>
<reference evidence="17 18" key="1">
    <citation type="journal article" date="2016" name="Genome Biol. Evol.">
        <title>Divergent and convergent evolution of fungal pathogenicity.</title>
        <authorList>
            <person name="Shang Y."/>
            <person name="Xiao G."/>
            <person name="Zheng P."/>
            <person name="Cen K."/>
            <person name="Zhan S."/>
            <person name="Wang C."/>
        </authorList>
    </citation>
    <scope>NUCLEOTIDE SEQUENCE [LARGE SCALE GENOMIC DNA]</scope>
    <source>
        <strain evidence="17 18">RCEF 2490</strain>
    </source>
</reference>
<comment type="catalytic activity">
    <reaction evidence="14">
        <text>L-seryl-[protein] + ATP = O-phospho-L-seryl-[protein] + ADP + H(+)</text>
        <dbReference type="Rhea" id="RHEA:17989"/>
        <dbReference type="Rhea" id="RHEA-COMP:9863"/>
        <dbReference type="Rhea" id="RHEA-COMP:11604"/>
        <dbReference type="ChEBI" id="CHEBI:15378"/>
        <dbReference type="ChEBI" id="CHEBI:29999"/>
        <dbReference type="ChEBI" id="CHEBI:30616"/>
        <dbReference type="ChEBI" id="CHEBI:83421"/>
        <dbReference type="ChEBI" id="CHEBI:456216"/>
        <dbReference type="EC" id="2.7.11.1"/>
    </reaction>
</comment>
<evidence type="ECO:0000256" key="5">
    <source>
        <dbReference type="ARBA" id="ARBA00019973"/>
    </source>
</evidence>
<dbReference type="InterPro" id="IPR011009">
    <property type="entry name" value="Kinase-like_dom_sf"/>
</dbReference>
<feature type="binding site" evidence="15">
    <location>
        <position position="118"/>
    </location>
    <ligand>
        <name>ATP</name>
        <dbReference type="ChEBI" id="CHEBI:30616"/>
    </ligand>
</feature>
<keyword evidence="6" id="KW-0723">Serine/threonine-protein kinase</keyword>
<evidence type="ECO:0000256" key="15">
    <source>
        <dbReference type="PROSITE-ProRule" id="PRU10141"/>
    </source>
</evidence>
<dbReference type="Proteomes" id="UP000078544">
    <property type="component" value="Unassembled WGS sequence"/>
</dbReference>
<dbReference type="Gene3D" id="1.10.510.10">
    <property type="entry name" value="Transferase(Phosphotransferase) domain 1"/>
    <property type="match status" value="1"/>
</dbReference>
<evidence type="ECO:0000256" key="14">
    <source>
        <dbReference type="ARBA" id="ARBA00048679"/>
    </source>
</evidence>
<dbReference type="EMBL" id="AZGY01000035">
    <property type="protein sequence ID" value="KZZ87660.1"/>
    <property type="molecule type" value="Genomic_DNA"/>
</dbReference>
<name>A0A166N4E2_9HYPO</name>
<comment type="catalytic activity">
    <reaction evidence="13">
        <text>L-threonyl-[protein] + ATP = O-phospho-L-threonyl-[protein] + ADP + H(+)</text>
        <dbReference type="Rhea" id="RHEA:46608"/>
        <dbReference type="Rhea" id="RHEA-COMP:11060"/>
        <dbReference type="Rhea" id="RHEA-COMP:11605"/>
        <dbReference type="ChEBI" id="CHEBI:15378"/>
        <dbReference type="ChEBI" id="CHEBI:30013"/>
        <dbReference type="ChEBI" id="CHEBI:30616"/>
        <dbReference type="ChEBI" id="CHEBI:61977"/>
        <dbReference type="ChEBI" id="CHEBI:456216"/>
        <dbReference type="EC" id="2.7.11.1"/>
    </reaction>
</comment>
<organism evidence="17 18">
    <name type="scientific">Moelleriella libera RCEF 2490</name>
    <dbReference type="NCBI Taxonomy" id="1081109"/>
    <lineage>
        <taxon>Eukaryota</taxon>
        <taxon>Fungi</taxon>
        <taxon>Dikarya</taxon>
        <taxon>Ascomycota</taxon>
        <taxon>Pezizomycotina</taxon>
        <taxon>Sordariomycetes</taxon>
        <taxon>Hypocreomycetidae</taxon>
        <taxon>Hypocreales</taxon>
        <taxon>Clavicipitaceae</taxon>
        <taxon>Moelleriella</taxon>
    </lineage>
</organism>
<evidence type="ECO:0000256" key="4">
    <source>
        <dbReference type="ARBA" id="ARBA00013948"/>
    </source>
</evidence>
<dbReference type="PROSITE" id="PS00107">
    <property type="entry name" value="PROTEIN_KINASE_ATP"/>
    <property type="match status" value="1"/>
</dbReference>
<dbReference type="STRING" id="1081109.A0A166N4E2"/>
<evidence type="ECO:0000259" key="16">
    <source>
        <dbReference type="PROSITE" id="PS50011"/>
    </source>
</evidence>
<dbReference type="GO" id="GO:0005524">
    <property type="term" value="F:ATP binding"/>
    <property type="evidence" value="ECO:0007669"/>
    <property type="project" value="UniProtKB-UniRule"/>
</dbReference>
<dbReference type="InterPro" id="IPR000719">
    <property type="entry name" value="Prot_kinase_dom"/>
</dbReference>
<evidence type="ECO:0000256" key="11">
    <source>
        <dbReference type="ARBA" id="ARBA00030980"/>
    </source>
</evidence>
<accession>A0A166N4E2</accession>
<evidence type="ECO:0000256" key="7">
    <source>
        <dbReference type="ARBA" id="ARBA00022679"/>
    </source>
</evidence>
<evidence type="ECO:0000313" key="18">
    <source>
        <dbReference type="Proteomes" id="UP000078544"/>
    </source>
</evidence>
<dbReference type="EC" id="2.7.11.1" evidence="3"/>
<keyword evidence="10 15" id="KW-0067">ATP-binding</keyword>
<dbReference type="GO" id="GO:0004674">
    <property type="term" value="F:protein serine/threonine kinase activity"/>
    <property type="evidence" value="ECO:0007669"/>
    <property type="project" value="UniProtKB-KW"/>
</dbReference>
<dbReference type="PROSITE" id="PS50011">
    <property type="entry name" value="PROTEIN_KINASE_DOM"/>
    <property type="match status" value="1"/>
</dbReference>
<evidence type="ECO:0000256" key="10">
    <source>
        <dbReference type="ARBA" id="ARBA00022840"/>
    </source>
</evidence>
<sequence length="469" mass="52651">MSLLSFITHQSDADAIGFPGDMDTEPTRCGNVGNSMLYSYKDIVLPPPTTAHGTYFNGTNDDVENLDEYQEGGYHPIHINDFLDCERRYRVLHKLGHGGFSTIWLCRDHYLNKYVAVKVLTAEFGPDEVAEITILRHLDQNHPGARYIASPLDHFATRGPNGTHQCIVLPLLGQSCSPDLWLHLDDPAPVLRKLCSQVVQAMDCLHKSGIGHGDFRPANILIKLKDVDLLEEDELLSLLSAPEPGGVFASDGKELPPCSPRCLIPAADLSRLTARCLTEEICLIDFGESFLAASPPPDLGTPEGYLPPEMLIDDRNDPVGLTCDIWALGCTLIEIRLQMPLFYMLYGPDEVLNEMVSFFGKFPQHWWARWKQRQDFRDEDGKLFQRRVDVDGEPYNIDSILRGNRQVMTTVDGVLQVVKTMQFPPEEMLDLKDLLVRVCAYAPENRPSASQILRHRWLNDGPAGKIFAL</sequence>
<dbReference type="InterPro" id="IPR008266">
    <property type="entry name" value="Tyr_kinase_AS"/>
</dbReference>
<protein>
    <recommendedName>
        <fullName evidence="5">EKC/KEOPS complex subunit BUD32</fullName>
        <ecNumber evidence="3">2.7.11.1</ecNumber>
    </recommendedName>
    <alternativeName>
        <fullName evidence="11 12">Atypical Serine/threonine protein kinase BUD32</fullName>
    </alternativeName>
    <alternativeName>
        <fullName evidence="4">EKC/KEOPS complex subunit bud32</fullName>
    </alternativeName>
</protein>
<evidence type="ECO:0000256" key="6">
    <source>
        <dbReference type="ARBA" id="ARBA00022527"/>
    </source>
</evidence>
<keyword evidence="8 15" id="KW-0547">Nucleotide-binding</keyword>
<gene>
    <name evidence="17" type="ORF">AAL_08327</name>
</gene>
<comment type="function">
    <text evidence="1">Component of the EKC/KEOPS complex that is required for the formation of a threonylcarbamoyl group on adenosine at position 37 (t(6)A37) in tRNAs that read codons beginning with adenine. The complex is probably involved in the transfer of the threonylcarbamoyl moiety of threonylcarbamoyl-AMP (TC-AMP) to the N6 group of A37. BUD32 has ATPase activity in the context of the EKC/KEOPS complex and likely plays a supporting role to the catalytic subunit KAE1. The EKC/KEOPS complex also promotes both telomere uncapping and telomere elongation. The complex is required for efficient recruitment of transcriptional coactivators.</text>
</comment>
<proteinExistence type="predicted"/>
<dbReference type="SUPFAM" id="SSF56112">
    <property type="entry name" value="Protein kinase-like (PK-like)"/>
    <property type="match status" value="1"/>
</dbReference>
<evidence type="ECO:0000256" key="8">
    <source>
        <dbReference type="ARBA" id="ARBA00022741"/>
    </source>
</evidence>
<evidence type="ECO:0000256" key="9">
    <source>
        <dbReference type="ARBA" id="ARBA00022777"/>
    </source>
</evidence>
<dbReference type="InterPro" id="IPR051175">
    <property type="entry name" value="CLK_kinases"/>
</dbReference>
<dbReference type="PROSITE" id="PS00109">
    <property type="entry name" value="PROTEIN_KINASE_TYR"/>
    <property type="match status" value="1"/>
</dbReference>
<evidence type="ECO:0000256" key="13">
    <source>
        <dbReference type="ARBA" id="ARBA00047899"/>
    </source>
</evidence>
<keyword evidence="9 17" id="KW-0418">Kinase</keyword>
<dbReference type="AlphaFoldDB" id="A0A166N4E2"/>
<dbReference type="Gene3D" id="3.30.200.20">
    <property type="entry name" value="Phosphorylase Kinase, domain 1"/>
    <property type="match status" value="1"/>
</dbReference>
<dbReference type="OrthoDB" id="5979581at2759"/>
<feature type="domain" description="Protein kinase" evidence="16">
    <location>
        <begin position="89"/>
        <end position="458"/>
    </location>
</feature>
<dbReference type="GO" id="GO:0005634">
    <property type="term" value="C:nucleus"/>
    <property type="evidence" value="ECO:0007669"/>
    <property type="project" value="TreeGrafter"/>
</dbReference>
<evidence type="ECO:0000256" key="12">
    <source>
        <dbReference type="ARBA" id="ARBA00033194"/>
    </source>
</evidence>
<keyword evidence="18" id="KW-1185">Reference proteome</keyword>
<comment type="subunit">
    <text evidence="2">Component of the EKC/KEOPS complex composed of at least BUD32, CGI121, GON7, KAE1 and PCC1; the whole complex dimerizes.</text>
</comment>
<evidence type="ECO:0000313" key="17">
    <source>
        <dbReference type="EMBL" id="KZZ87660.1"/>
    </source>
</evidence>
<comment type="caution">
    <text evidence="17">The sequence shown here is derived from an EMBL/GenBank/DDBJ whole genome shotgun (WGS) entry which is preliminary data.</text>
</comment>
<dbReference type="InterPro" id="IPR017441">
    <property type="entry name" value="Protein_kinase_ATP_BS"/>
</dbReference>
<dbReference type="Pfam" id="PF00069">
    <property type="entry name" value="Pkinase"/>
    <property type="match status" value="2"/>
</dbReference>
<evidence type="ECO:0000256" key="1">
    <source>
        <dbReference type="ARBA" id="ARBA00003747"/>
    </source>
</evidence>
<dbReference type="SMART" id="SM00220">
    <property type="entry name" value="S_TKc"/>
    <property type="match status" value="1"/>
</dbReference>
<evidence type="ECO:0000256" key="2">
    <source>
        <dbReference type="ARBA" id="ARBA00011534"/>
    </source>
</evidence>